<reference evidence="7 8" key="1">
    <citation type="submission" date="2020-08" db="EMBL/GenBank/DDBJ databases">
        <authorList>
            <person name="Criscuolo A."/>
        </authorList>
    </citation>
    <scope>NUCLEOTIDE SEQUENCE [LARGE SCALE GENOMIC DNA]</scope>
    <source>
        <strain evidence="7">CIP111764</strain>
    </source>
</reference>
<dbReference type="InterPro" id="IPR005139">
    <property type="entry name" value="PCRF"/>
</dbReference>
<dbReference type="Pfam" id="PF03462">
    <property type="entry name" value="PCRF"/>
    <property type="match status" value="1"/>
</dbReference>
<keyword evidence="2 4" id="KW-0488">Methylation</keyword>
<evidence type="ECO:0000256" key="1">
    <source>
        <dbReference type="ARBA" id="ARBA00010835"/>
    </source>
</evidence>
<dbReference type="FunFam" id="3.30.160.20:FF:000010">
    <property type="entry name" value="Peptide chain release factor 2"/>
    <property type="match status" value="1"/>
</dbReference>
<dbReference type="PANTHER" id="PTHR43116">
    <property type="entry name" value="PEPTIDE CHAIN RELEASE FACTOR 2"/>
    <property type="match status" value="1"/>
</dbReference>
<dbReference type="InterPro" id="IPR045853">
    <property type="entry name" value="Pep_chain_release_fac_I_sf"/>
</dbReference>
<feature type="domain" description="Prokaryotic-type class I peptide chain release factors" evidence="6">
    <location>
        <begin position="313"/>
        <end position="329"/>
    </location>
</feature>
<dbReference type="GO" id="GO:0016149">
    <property type="term" value="F:translation release factor activity, codon specific"/>
    <property type="evidence" value="ECO:0007669"/>
    <property type="project" value="UniProtKB-UniRule"/>
</dbReference>
<dbReference type="Gene3D" id="3.30.160.20">
    <property type="match status" value="1"/>
</dbReference>
<dbReference type="Gene3D" id="3.30.70.1660">
    <property type="match status" value="1"/>
</dbReference>
<dbReference type="AntiFam" id="ANF00021">
    <property type="entry name" value="Incorrect frame translation"/>
</dbReference>
<feature type="modified residue" description="N5-methylglutamine" evidence="4">
    <location>
        <position position="320"/>
    </location>
</feature>
<dbReference type="Gene3D" id="1.20.58.410">
    <property type="entry name" value="Release factor"/>
    <property type="match status" value="1"/>
</dbReference>
<comment type="PTM">
    <text evidence="4">Methylated by PrmC. Methylation increases the termination efficiency of RF2.</text>
</comment>
<dbReference type="InterPro" id="IPR000352">
    <property type="entry name" value="Pep_chain_release_fac_I"/>
</dbReference>
<evidence type="ECO:0000256" key="3">
    <source>
        <dbReference type="ARBA" id="ARBA00022917"/>
    </source>
</evidence>
<comment type="function">
    <text evidence="4">Peptide chain release factor 2 directs the termination of translation in response to the peptide chain termination codons UGA and UAA.</text>
</comment>
<dbReference type="Proteomes" id="UP000583387">
    <property type="component" value="Unassembled WGS sequence"/>
</dbReference>
<evidence type="ECO:0000256" key="2">
    <source>
        <dbReference type="ARBA" id="ARBA00022481"/>
    </source>
</evidence>
<keyword evidence="3 4" id="KW-0648">Protein biosynthesis</keyword>
<keyword evidence="4" id="KW-0963">Cytoplasm</keyword>
<name>A0A7U7I8U7_9GAMM</name>
<dbReference type="InterPro" id="IPR004374">
    <property type="entry name" value="PrfB"/>
</dbReference>
<proteinExistence type="inferred from homology"/>
<dbReference type="GO" id="GO:0005737">
    <property type="term" value="C:cytoplasm"/>
    <property type="evidence" value="ECO:0007669"/>
    <property type="project" value="UniProtKB-SubCell"/>
</dbReference>
<comment type="similarity">
    <text evidence="1 4">Belongs to the prokaryotic/mitochondrial release factor family.</text>
</comment>
<evidence type="ECO:0000313" key="8">
    <source>
        <dbReference type="Proteomes" id="UP000583387"/>
    </source>
</evidence>
<dbReference type="Pfam" id="PF00472">
    <property type="entry name" value="RF-1"/>
    <property type="match status" value="1"/>
</dbReference>
<dbReference type="NCBIfam" id="TIGR00020">
    <property type="entry name" value="prfB"/>
    <property type="match status" value="1"/>
</dbReference>
<dbReference type="PANTHER" id="PTHR43116:SF3">
    <property type="entry name" value="CLASS I PEPTIDE CHAIN RELEASE FACTOR"/>
    <property type="match status" value="1"/>
</dbReference>
<dbReference type="AlphaFoldDB" id="A0A7U7I8U7"/>
<evidence type="ECO:0000259" key="6">
    <source>
        <dbReference type="PROSITE" id="PS00745"/>
    </source>
</evidence>
<comment type="caution">
    <text evidence="7">The sequence shown here is derived from an EMBL/GenBank/DDBJ whole genome shotgun (WGS) entry which is preliminary data.</text>
</comment>
<dbReference type="EMBL" id="CAJFCI010000037">
    <property type="protein sequence ID" value="CAD5107531.1"/>
    <property type="molecule type" value="Genomic_DNA"/>
</dbReference>
<organism evidence="7 8">
    <name type="scientific">Zestomonas carbonaria</name>
    <dbReference type="NCBI Taxonomy" id="2762745"/>
    <lineage>
        <taxon>Bacteria</taxon>
        <taxon>Pseudomonadati</taxon>
        <taxon>Pseudomonadota</taxon>
        <taxon>Gammaproteobacteria</taxon>
        <taxon>Pseudomonadales</taxon>
        <taxon>Pseudomonadaceae</taxon>
        <taxon>Zestomonas</taxon>
    </lineage>
</organism>
<evidence type="ECO:0000313" key="7">
    <source>
        <dbReference type="EMBL" id="CAD5107531.1"/>
    </source>
</evidence>
<gene>
    <name evidence="4 7" type="primary">prfB</name>
    <name evidence="7" type="ORF">PSEWESI4_01804</name>
</gene>
<protein>
    <recommendedName>
        <fullName evidence="4 5">Peptide chain release factor 2</fullName>
        <shortName evidence="4">RF-2</shortName>
    </recommendedName>
</protein>
<sequence length="433" mass="48454">MPRRTRRSGPCPRFAVAPGRGVCVSFANGARSRLAGGASPAARRQAARARQLGYTRRLFTRFACECRQPWKSTRSSTASRTCPSAPRLFGGIFDYDQKHDRLIEVNRELEDPNVWNNPEYAQNLGRERAQLAQIVETLDELSGGLADSRDLLDMAVEENDQGAVDDVATEVERLREILEKLEFRRMFSGEMDANNAYLDIQAGSGGTEAQDWANMLLRMYLRWADKHGFDAEIVELSEGEVAGIKGATVHIKGEYAFGWLRTEIGVHRLVRKSPFDSGNRRHTSFSAVFASPEIDDNIEIEINPADLRIDTYRSSGAGGQHVNTTDSAVRITHVPTNTVVACQNERSQHANKDTAMKMLRAKLYELEMMKRNAAAQALEDTKSDIGWGHQIRSYVLDQSRIKDLRTGVERSDCDKVLDGDLDEYLEASLKQGL</sequence>
<keyword evidence="8" id="KW-1185">Reference proteome</keyword>
<evidence type="ECO:0000256" key="4">
    <source>
        <dbReference type="HAMAP-Rule" id="MF_00094"/>
    </source>
</evidence>
<evidence type="ECO:0000256" key="5">
    <source>
        <dbReference type="NCBIfam" id="TIGR00020"/>
    </source>
</evidence>
<accession>A0A7U7I8U7</accession>
<dbReference type="PROSITE" id="PS00745">
    <property type="entry name" value="RF_PROK_I"/>
    <property type="match status" value="1"/>
</dbReference>
<dbReference type="HAMAP" id="MF_00094">
    <property type="entry name" value="Rel_fac_2"/>
    <property type="match status" value="1"/>
</dbReference>
<dbReference type="SMART" id="SM00937">
    <property type="entry name" value="PCRF"/>
    <property type="match status" value="1"/>
</dbReference>
<dbReference type="SUPFAM" id="SSF75620">
    <property type="entry name" value="Release factor"/>
    <property type="match status" value="1"/>
</dbReference>
<comment type="subcellular location">
    <subcellularLocation>
        <location evidence="4">Cytoplasm</location>
    </subcellularLocation>
</comment>